<gene>
    <name evidence="2" type="ORF">ASU35_09465</name>
</gene>
<keyword evidence="3" id="KW-1185">Reference proteome</keyword>
<dbReference type="RefSeq" id="WP_058352447.1">
    <property type="nucleotide sequence ID" value="NZ_CABMMD010000148.1"/>
</dbReference>
<evidence type="ECO:0000313" key="2">
    <source>
        <dbReference type="EMBL" id="KSV59294.1"/>
    </source>
</evidence>
<evidence type="ECO:0000313" key="3">
    <source>
        <dbReference type="Proteomes" id="UP000054874"/>
    </source>
</evidence>
<dbReference type="EMBL" id="LNAM01000148">
    <property type="protein sequence ID" value="KSV59294.1"/>
    <property type="molecule type" value="Genomic_DNA"/>
</dbReference>
<dbReference type="Proteomes" id="UP000054874">
    <property type="component" value="Unassembled WGS sequence"/>
</dbReference>
<keyword evidence="1" id="KW-0175">Coiled coil</keyword>
<accession>A0A0V8QFU2</accession>
<organism evidence="2 3">
    <name type="scientific">Acetivibrio ethanolgignens</name>
    <dbReference type="NCBI Taxonomy" id="290052"/>
    <lineage>
        <taxon>Bacteria</taxon>
        <taxon>Bacillati</taxon>
        <taxon>Bacillota</taxon>
        <taxon>Clostridia</taxon>
        <taxon>Eubacteriales</taxon>
        <taxon>Oscillospiraceae</taxon>
        <taxon>Acetivibrio</taxon>
    </lineage>
</organism>
<comment type="caution">
    <text evidence="2">The sequence shown here is derived from an EMBL/GenBank/DDBJ whole genome shotgun (WGS) entry which is preliminary data.</text>
</comment>
<dbReference type="AlphaFoldDB" id="A0A0V8QFU2"/>
<dbReference type="OrthoDB" id="2087678at2"/>
<reference evidence="2 3" key="1">
    <citation type="submission" date="2015-11" db="EMBL/GenBank/DDBJ databases">
        <title>Butyribacter intestini gen. nov., sp. nov., a butyric acid-producing bacterium of the family Lachnospiraceae isolated from the human faeces.</title>
        <authorList>
            <person name="Zou Y."/>
            <person name="Xue W."/>
            <person name="Luo G."/>
            <person name="Lv M."/>
        </authorList>
    </citation>
    <scope>NUCLEOTIDE SEQUENCE [LARGE SCALE GENOMIC DNA]</scope>
    <source>
        <strain evidence="2 3">ACET-33324</strain>
    </source>
</reference>
<proteinExistence type="predicted"/>
<evidence type="ECO:0000256" key="1">
    <source>
        <dbReference type="SAM" id="Coils"/>
    </source>
</evidence>
<sequence length="78" mass="9161">MARGQRKSIEDRIKEKEKLISSLQQRIKNETNELEALYKDKNERDMECINQLLKTAHITPEEAVSIIKVHIEEQKLVS</sequence>
<protein>
    <submittedName>
        <fullName evidence="2">Uncharacterized protein</fullName>
    </submittedName>
</protein>
<feature type="coiled-coil region" evidence="1">
    <location>
        <begin position="6"/>
        <end position="44"/>
    </location>
</feature>
<name>A0A0V8QFU2_9FIRM</name>